<evidence type="ECO:0000313" key="1">
    <source>
        <dbReference type="EMBL" id="KAJ8312162.1"/>
    </source>
</evidence>
<evidence type="ECO:0008006" key="3">
    <source>
        <dbReference type="Google" id="ProtNLM"/>
    </source>
</evidence>
<comment type="caution">
    <text evidence="1">The sequence shown here is derived from an EMBL/GenBank/DDBJ whole genome shotgun (WGS) entry which is preliminary data.</text>
</comment>
<dbReference type="EMBL" id="JARBDR010000440">
    <property type="protein sequence ID" value="KAJ8312162.1"/>
    <property type="molecule type" value="Genomic_DNA"/>
</dbReference>
<evidence type="ECO:0000313" key="2">
    <source>
        <dbReference type="Proteomes" id="UP001217089"/>
    </source>
</evidence>
<keyword evidence="2" id="KW-1185">Reference proteome</keyword>
<gene>
    <name evidence="1" type="ORF">KUTeg_009535</name>
</gene>
<organism evidence="1 2">
    <name type="scientific">Tegillarca granosa</name>
    <name type="common">Malaysian cockle</name>
    <name type="synonym">Anadara granosa</name>
    <dbReference type="NCBI Taxonomy" id="220873"/>
    <lineage>
        <taxon>Eukaryota</taxon>
        <taxon>Metazoa</taxon>
        <taxon>Spiralia</taxon>
        <taxon>Lophotrochozoa</taxon>
        <taxon>Mollusca</taxon>
        <taxon>Bivalvia</taxon>
        <taxon>Autobranchia</taxon>
        <taxon>Pteriomorphia</taxon>
        <taxon>Arcoida</taxon>
        <taxon>Arcoidea</taxon>
        <taxon>Arcidae</taxon>
        <taxon>Tegillarca</taxon>
    </lineage>
</organism>
<sequence length="107" mass="12230">MYVLYNTYGIRMYLKIELHVLFICLVIFLKNEVLAAQNDKICLTSNIIGFELIKHCGNDTSVSTYVGHGSICTIKCKNTSHFVNVSCENGIWTDKCTIIRNKVLFYL</sequence>
<reference evidence="1 2" key="1">
    <citation type="submission" date="2022-12" db="EMBL/GenBank/DDBJ databases">
        <title>Chromosome-level genome of Tegillarca granosa.</title>
        <authorList>
            <person name="Kim J."/>
        </authorList>
    </citation>
    <scope>NUCLEOTIDE SEQUENCE [LARGE SCALE GENOMIC DNA]</scope>
    <source>
        <strain evidence="1">Teg-2019</strain>
        <tissue evidence="1">Adductor muscle</tissue>
    </source>
</reference>
<dbReference type="Proteomes" id="UP001217089">
    <property type="component" value="Unassembled WGS sequence"/>
</dbReference>
<proteinExistence type="predicted"/>
<protein>
    <recommendedName>
        <fullName evidence="3">Secreted protein</fullName>
    </recommendedName>
</protein>
<name>A0ABQ9F8F5_TEGGR</name>
<accession>A0ABQ9F8F5</accession>